<evidence type="ECO:0000313" key="2">
    <source>
        <dbReference type="EMBL" id="KAL3778567.1"/>
    </source>
</evidence>
<dbReference type="Proteomes" id="UP001516023">
    <property type="component" value="Unassembled WGS sequence"/>
</dbReference>
<dbReference type="EMBL" id="JABMIG020000428">
    <property type="protein sequence ID" value="KAL3778567.1"/>
    <property type="molecule type" value="Genomic_DNA"/>
</dbReference>
<gene>
    <name evidence="2" type="ORF">HJC23_011663</name>
</gene>
<accession>A0ABD3NTG8</accession>
<feature type="compositionally biased region" description="Polar residues" evidence="1">
    <location>
        <begin position="1"/>
        <end position="11"/>
    </location>
</feature>
<name>A0ABD3NTG8_9STRA</name>
<keyword evidence="3" id="KW-1185">Reference proteome</keyword>
<sequence length="50" mass="5008">MGGCLSKSTSDVDPLNDSRRAPVLSDGSRKNDNGDAAAPSTGGAEEKTGD</sequence>
<reference evidence="2 3" key="1">
    <citation type="journal article" date="2020" name="G3 (Bethesda)">
        <title>Improved Reference Genome for Cyclotella cryptica CCMP332, a Model for Cell Wall Morphogenesis, Salinity Adaptation, and Lipid Production in Diatoms (Bacillariophyta).</title>
        <authorList>
            <person name="Roberts W.R."/>
            <person name="Downey K.M."/>
            <person name="Ruck E.C."/>
            <person name="Traller J.C."/>
            <person name="Alverson A.J."/>
        </authorList>
    </citation>
    <scope>NUCLEOTIDE SEQUENCE [LARGE SCALE GENOMIC DNA]</scope>
    <source>
        <strain evidence="2 3">CCMP332</strain>
    </source>
</reference>
<evidence type="ECO:0000313" key="3">
    <source>
        <dbReference type="Proteomes" id="UP001516023"/>
    </source>
</evidence>
<proteinExistence type="predicted"/>
<dbReference type="AlphaFoldDB" id="A0ABD3NTG8"/>
<protein>
    <submittedName>
        <fullName evidence="2">Uncharacterized protein</fullName>
    </submittedName>
</protein>
<comment type="caution">
    <text evidence="2">The sequence shown here is derived from an EMBL/GenBank/DDBJ whole genome shotgun (WGS) entry which is preliminary data.</text>
</comment>
<feature type="region of interest" description="Disordered" evidence="1">
    <location>
        <begin position="1"/>
        <end position="50"/>
    </location>
</feature>
<organism evidence="2 3">
    <name type="scientific">Cyclotella cryptica</name>
    <dbReference type="NCBI Taxonomy" id="29204"/>
    <lineage>
        <taxon>Eukaryota</taxon>
        <taxon>Sar</taxon>
        <taxon>Stramenopiles</taxon>
        <taxon>Ochrophyta</taxon>
        <taxon>Bacillariophyta</taxon>
        <taxon>Coscinodiscophyceae</taxon>
        <taxon>Thalassiosirophycidae</taxon>
        <taxon>Stephanodiscales</taxon>
        <taxon>Stephanodiscaceae</taxon>
        <taxon>Cyclotella</taxon>
    </lineage>
</organism>
<evidence type="ECO:0000256" key="1">
    <source>
        <dbReference type="SAM" id="MobiDB-lite"/>
    </source>
</evidence>